<evidence type="ECO:0000313" key="3">
    <source>
        <dbReference type="EMBL" id="PTE18382.1"/>
    </source>
</evidence>
<dbReference type="GO" id="GO:0030313">
    <property type="term" value="C:cell envelope"/>
    <property type="evidence" value="ECO:0007669"/>
    <property type="project" value="UniProtKB-SubCell"/>
</dbReference>
<dbReference type="Proteomes" id="UP000241899">
    <property type="component" value="Unassembled WGS sequence"/>
</dbReference>
<dbReference type="Gene3D" id="2.40.30.170">
    <property type="match status" value="1"/>
</dbReference>
<organism evidence="3 4">
    <name type="scientific">Phaeovulum veldkampii DSM 11550</name>
    <dbReference type="NCBI Taxonomy" id="1185920"/>
    <lineage>
        <taxon>Bacteria</taxon>
        <taxon>Pseudomonadati</taxon>
        <taxon>Pseudomonadota</taxon>
        <taxon>Alphaproteobacteria</taxon>
        <taxon>Rhodobacterales</taxon>
        <taxon>Paracoccaceae</taxon>
        <taxon>Phaeovulum</taxon>
    </lineage>
</organism>
<protein>
    <submittedName>
        <fullName evidence="3">RND transporter</fullName>
    </submittedName>
</protein>
<gene>
    <name evidence="3" type="ORF">C5F46_04265</name>
</gene>
<dbReference type="Gene3D" id="2.40.50.100">
    <property type="match status" value="1"/>
</dbReference>
<comment type="subcellular location">
    <subcellularLocation>
        <location evidence="1">Cell envelope</location>
    </subcellularLocation>
</comment>
<name>A0A2T4JKI0_9RHOB</name>
<proteinExistence type="predicted"/>
<comment type="caution">
    <text evidence="3">The sequence shown here is derived from an EMBL/GenBank/DDBJ whole genome shotgun (WGS) entry which is preliminary data.</text>
</comment>
<keyword evidence="2" id="KW-0175">Coiled coil</keyword>
<reference evidence="3 4" key="1">
    <citation type="submission" date="2018-03" db="EMBL/GenBank/DDBJ databases">
        <title>Rhodobacter veldkampii.</title>
        <authorList>
            <person name="Meyer T.E."/>
            <person name="Miller S."/>
            <person name="Lodha T."/>
            <person name="Gandham S."/>
            <person name="Chintalapati S."/>
            <person name="Chintalapati V.R."/>
        </authorList>
    </citation>
    <scope>NUCLEOTIDE SEQUENCE [LARGE SCALE GENOMIC DNA]</scope>
    <source>
        <strain evidence="3 4">DSM 11550</strain>
    </source>
</reference>
<dbReference type="PANTHER" id="PTHR32347">
    <property type="entry name" value="EFFLUX SYSTEM COMPONENT YKNX-RELATED"/>
    <property type="match status" value="1"/>
</dbReference>
<dbReference type="AlphaFoldDB" id="A0A2T4JKI0"/>
<dbReference type="RefSeq" id="WP_107324128.1">
    <property type="nucleotide sequence ID" value="NZ_PZKF01000007.1"/>
</dbReference>
<dbReference type="EMBL" id="PZKF01000007">
    <property type="protein sequence ID" value="PTE18382.1"/>
    <property type="molecule type" value="Genomic_DNA"/>
</dbReference>
<keyword evidence="4" id="KW-1185">Reference proteome</keyword>
<evidence type="ECO:0000313" key="4">
    <source>
        <dbReference type="Proteomes" id="UP000241899"/>
    </source>
</evidence>
<dbReference type="PANTHER" id="PTHR32347:SF29">
    <property type="entry name" value="UPF0194 MEMBRANE PROTEIN YBHG"/>
    <property type="match status" value="1"/>
</dbReference>
<dbReference type="OrthoDB" id="9791520at2"/>
<dbReference type="Gene3D" id="1.10.287.470">
    <property type="entry name" value="Helix hairpin bin"/>
    <property type="match status" value="1"/>
</dbReference>
<accession>A0A2T4JKI0</accession>
<dbReference type="InterPro" id="IPR050465">
    <property type="entry name" value="UPF0194_transport"/>
</dbReference>
<feature type="non-terminal residue" evidence="3">
    <location>
        <position position="370"/>
    </location>
</feature>
<evidence type="ECO:0000256" key="1">
    <source>
        <dbReference type="ARBA" id="ARBA00004196"/>
    </source>
</evidence>
<sequence length="370" mass="38632">MAARGWIWAGTIGAAALAAAVWAFRPEPVAVDLAPVTRGSMAVTVAAEGKTRLAETWEVTAPIAGMLARSPVQLGDAVTGGDSIVALIEPAEPAFLDARARSQAEAAVTEAEAAVRLAEVQLDRAGTDLDYARNEARRNRELAARGAVSQQALEASAQAEISATAAQAAARQQLDLARATLTRMQAQLMGPAGPGAQSTGCCVELRAPVTGVVLSVESLSARVVQPGDRLLTLGDLAMLEIEVDMPSADALRIRPGAAATVERWGGPVPLAARVRQVEPLAFTEVSALGIEEQRVRVILDIDTPPEARQGLGTGYAVFARITVWEGRDVVQAPLAALFRQGAGWAVFVARGDRAVLTPVEVGQMTETAAE</sequence>
<evidence type="ECO:0000256" key="2">
    <source>
        <dbReference type="ARBA" id="ARBA00023054"/>
    </source>
</evidence>